<dbReference type="AlphaFoldDB" id="A0A084VA52"/>
<dbReference type="EMBL" id="KE524009">
    <property type="protein sequence ID" value="KFB34846.1"/>
    <property type="molecule type" value="Genomic_DNA"/>
</dbReference>
<organism evidence="1">
    <name type="scientific">Anopheles sinensis</name>
    <name type="common">Mosquito</name>
    <dbReference type="NCBI Taxonomy" id="74873"/>
    <lineage>
        <taxon>Eukaryota</taxon>
        <taxon>Metazoa</taxon>
        <taxon>Ecdysozoa</taxon>
        <taxon>Arthropoda</taxon>
        <taxon>Hexapoda</taxon>
        <taxon>Insecta</taxon>
        <taxon>Pterygota</taxon>
        <taxon>Neoptera</taxon>
        <taxon>Endopterygota</taxon>
        <taxon>Diptera</taxon>
        <taxon>Nematocera</taxon>
        <taxon>Culicoidea</taxon>
        <taxon>Culicidae</taxon>
        <taxon>Anophelinae</taxon>
        <taxon>Anopheles</taxon>
    </lineage>
</organism>
<protein>
    <submittedName>
        <fullName evidence="1 2">Iron-sulfur binding protein</fullName>
    </submittedName>
</protein>
<dbReference type="EMBL" id="ATLV01001858">
    <property type="status" value="NOT_ANNOTATED_CDS"/>
    <property type="molecule type" value="Genomic_DNA"/>
</dbReference>
<reference evidence="1 3" key="1">
    <citation type="journal article" date="2014" name="BMC Genomics">
        <title>Genome sequence of Anopheles sinensis provides insight into genetics basis of mosquito competence for malaria parasites.</title>
        <authorList>
            <person name="Zhou D."/>
            <person name="Zhang D."/>
            <person name="Ding G."/>
            <person name="Shi L."/>
            <person name="Hou Q."/>
            <person name="Ye Y."/>
            <person name="Xu Y."/>
            <person name="Zhou H."/>
            <person name="Xiong C."/>
            <person name="Li S."/>
            <person name="Yu J."/>
            <person name="Hong S."/>
            <person name="Yu X."/>
            <person name="Zou P."/>
            <person name="Chen C."/>
            <person name="Chang X."/>
            <person name="Wang W."/>
            <person name="Lv Y."/>
            <person name="Sun Y."/>
            <person name="Ma L."/>
            <person name="Shen B."/>
            <person name="Zhu C."/>
        </authorList>
    </citation>
    <scope>NUCLEOTIDE SEQUENCE [LARGE SCALE GENOMIC DNA]</scope>
</reference>
<keyword evidence="3" id="KW-1185">Reference proteome</keyword>
<evidence type="ECO:0000313" key="2">
    <source>
        <dbReference type="EnsemblMetazoa" id="ASIC000386-PA"/>
    </source>
</evidence>
<sequence length="252" mass="28482">MQCVLERLVVQRRPGKERFICKSRLLHRTDDKCLIHTFPSTHGTIFRRENEFRSIWHYEAFDDDDDGPYRMTSKKSSGTMMVHPPESPLRRHSVFSGTGLRFMLRGDFGGGRLFYSNVSDSLQRGKMRCCGGGSSATLDQVISQHFSFFRSSLRLPSPRRRLSAGPLEGDRDVSRARILPAENSRLRPVHPTFGCCGKREMNFASHRAAAFKHSIALGRKAFFPNGHEHLRCSRAAEIGLAPAKGYTRSPDG</sequence>
<dbReference type="EnsemblMetazoa" id="ASIC000386-RA">
    <property type="protein sequence ID" value="ASIC000386-PA"/>
    <property type="gene ID" value="ASIC000386"/>
</dbReference>
<dbReference type="Proteomes" id="UP000030765">
    <property type="component" value="Unassembled WGS sequence"/>
</dbReference>
<proteinExistence type="predicted"/>
<accession>A0A084VA52</accession>
<name>A0A084VA52_ANOSI</name>
<dbReference type="VEuPathDB" id="VectorBase:ASIC000386"/>
<evidence type="ECO:0000313" key="3">
    <source>
        <dbReference type="Proteomes" id="UP000030765"/>
    </source>
</evidence>
<gene>
    <name evidence="1" type="ORF">ZHAS_00000386</name>
</gene>
<reference evidence="2" key="2">
    <citation type="submission" date="2020-05" db="UniProtKB">
        <authorList>
            <consortium name="EnsemblMetazoa"/>
        </authorList>
    </citation>
    <scope>IDENTIFICATION</scope>
</reference>
<evidence type="ECO:0000313" key="1">
    <source>
        <dbReference type="EMBL" id="KFB34846.1"/>
    </source>
</evidence>